<reference evidence="1" key="1">
    <citation type="journal article" date="2021" name="Proc. Natl. Acad. Sci. U.S.A.">
        <title>A Catalog of Tens of Thousands of Viruses from Human Metagenomes Reveals Hidden Associations with Chronic Diseases.</title>
        <authorList>
            <person name="Tisza M.J."/>
            <person name="Buck C.B."/>
        </authorList>
    </citation>
    <scope>NUCLEOTIDE SEQUENCE</scope>
    <source>
        <strain evidence="1">Ct16C7</strain>
    </source>
</reference>
<proteinExistence type="predicted"/>
<dbReference type="EMBL" id="BK015293">
    <property type="protein sequence ID" value="DAD99799.1"/>
    <property type="molecule type" value="Genomic_DNA"/>
</dbReference>
<name>A0A8S5NZH7_9CAUD</name>
<evidence type="ECO:0000313" key="1">
    <source>
        <dbReference type="EMBL" id="DAD99799.1"/>
    </source>
</evidence>
<organism evidence="1">
    <name type="scientific">Siphoviridae sp. ct16C7</name>
    <dbReference type="NCBI Taxonomy" id="2825304"/>
    <lineage>
        <taxon>Viruses</taxon>
        <taxon>Duplodnaviria</taxon>
        <taxon>Heunggongvirae</taxon>
        <taxon>Uroviricota</taxon>
        <taxon>Caudoviricetes</taxon>
    </lineage>
</organism>
<protein>
    <submittedName>
        <fullName evidence="1">Uncharacterized protein</fullName>
    </submittedName>
</protein>
<accession>A0A8S5NZH7</accession>
<sequence length="54" mass="6014">MRPEKVKARLSRDRAFSFFSKQGRIGMPSVAFSITCTLRSSYGCSKEVRSPQAG</sequence>